<accession>A0ACB8BE69</accession>
<dbReference type="Proteomes" id="UP000790709">
    <property type="component" value="Unassembled WGS sequence"/>
</dbReference>
<evidence type="ECO:0000313" key="2">
    <source>
        <dbReference type="Proteomes" id="UP000790709"/>
    </source>
</evidence>
<organism evidence="1 2">
    <name type="scientific">Leucogyrophana mollusca</name>
    <dbReference type="NCBI Taxonomy" id="85980"/>
    <lineage>
        <taxon>Eukaryota</taxon>
        <taxon>Fungi</taxon>
        <taxon>Dikarya</taxon>
        <taxon>Basidiomycota</taxon>
        <taxon>Agaricomycotina</taxon>
        <taxon>Agaricomycetes</taxon>
        <taxon>Agaricomycetidae</taxon>
        <taxon>Boletales</taxon>
        <taxon>Boletales incertae sedis</taxon>
        <taxon>Leucogyrophana</taxon>
    </lineage>
</organism>
<protein>
    <submittedName>
        <fullName evidence="1">Uncharacterized protein</fullName>
    </submittedName>
</protein>
<reference evidence="1" key="1">
    <citation type="journal article" date="2021" name="New Phytol.">
        <title>Evolutionary innovations through gain and loss of genes in the ectomycorrhizal Boletales.</title>
        <authorList>
            <person name="Wu G."/>
            <person name="Miyauchi S."/>
            <person name="Morin E."/>
            <person name="Kuo A."/>
            <person name="Drula E."/>
            <person name="Varga T."/>
            <person name="Kohler A."/>
            <person name="Feng B."/>
            <person name="Cao Y."/>
            <person name="Lipzen A."/>
            <person name="Daum C."/>
            <person name="Hundley H."/>
            <person name="Pangilinan J."/>
            <person name="Johnson J."/>
            <person name="Barry K."/>
            <person name="LaButti K."/>
            <person name="Ng V."/>
            <person name="Ahrendt S."/>
            <person name="Min B."/>
            <person name="Choi I.G."/>
            <person name="Park H."/>
            <person name="Plett J.M."/>
            <person name="Magnuson J."/>
            <person name="Spatafora J.W."/>
            <person name="Nagy L.G."/>
            <person name="Henrissat B."/>
            <person name="Grigoriev I.V."/>
            <person name="Yang Z.L."/>
            <person name="Xu J."/>
            <person name="Martin F.M."/>
        </authorList>
    </citation>
    <scope>NUCLEOTIDE SEQUENCE</scope>
    <source>
        <strain evidence="1">KUC20120723A-06</strain>
    </source>
</reference>
<gene>
    <name evidence="1" type="ORF">BV22DRAFT_1015047</name>
</gene>
<dbReference type="EMBL" id="MU266447">
    <property type="protein sequence ID" value="KAH7923645.1"/>
    <property type="molecule type" value="Genomic_DNA"/>
</dbReference>
<sequence length="1230" mass="141003">MERSRVEFFQTCMCGRSFSDLPGFAKHGRTCSRTKKRLSGALSKAKEVWTKQKKRRTNLDAPDLDAGPTAAPPDGLDHDDGDMSLAQRRPRRQNRQLPRRFRDVLPEPPPPLPPVATAEPSIDARRPAATQYPGLRTHIQAAGARIRRFFRTRPNTFGLSRQYYAENPPSHDPDNPETYPETPDQYPGKNPFYPYPNASSFRLGDWYWNDGVQKSQESFSRLLDVVGSPDFSCEDVRCTNWKAVNRELGRTEFDAEETDDPEWVDEDAGWKKTPVVIRVPFHSRNKVPGSEDYHTVDLYHRSLLGIIREVLENPQRDQRFHYEPYQAFWHPPHREREVRIHGEMYTSEAFLEAHQRLQNSPPEPDCDLPRVIVGLMLWSDSTHLTSFGTAKLWPLYVYFGNESKYRRCKPSCNVCAHAAYFQNIPDSFKDFVAERAGGNGPSDAFLTHCHRELFHEQWKVLLDDEFLEAYQHGIVVTCCDGIQRRFYPRIFTYAADYPEKILIATIRNLGQCPCPRCTIPMIRVSDMGRERDMLQRHLLARVDDDERRLKVKTAREIIYGNNYAVNTPKVEELLKPQSLVPTSNAFSDKLSQFGFNLFEMLVVDLLHEFELGVWKAIFIHLLRILNSLKGGTLNELDRRYRQVPTFGRDTIRRFSANSSEMKKLAARDFEDLLQCAIPVFDGLLPEPDNAKVIKFLGVLAHWHGLAKLRLHTDDTLIMLDEATVTLGQQIRAFAADVCPSYKTTELPQEAAARQRRDARQQSTSGSQTDTTPSSQVTTAKTSHPRVFNLQTYKLHALGDYPAQIRRFGTTDSYSTQLGELEHRTGKGRYTRTSRRSYLQQLARIERRQTRIRRIRENLGSTSQSSPIENMGPNVLEDHHQIGKSQNFPQSITVYSTSDDPASKNFVLKLKAHLHPRIQSQHRTDNLYLNAALSSTGPIYSEDDVAILRDVVFQKDRIYHHNICRINYTTYDVRRAQDVVNPRTDHCNIMLLSGAQDSRHPFCYARVLGIYHANVIYTGPDNLDYRPRRMEFLWVRWYEEVEGVTFSWDTSGLNTLRFIPMAEDAAFGFVDPADVLRGCHLVPAFTHGKLHPDGVAMSYYARDAHDWKFYLVNRFVDRDMLIRYHWGHGVGHTYSSSHTNSPGCAIPSPSQELPQHLDSRIQDWEVVQDSNDGLLPADYEEGTSINPDEYAGGDDAGAGFGEESGEDDNDFLDRAEMYGIDDDDGDPDWLD</sequence>
<keyword evidence="2" id="KW-1185">Reference proteome</keyword>
<proteinExistence type="predicted"/>
<evidence type="ECO:0000313" key="1">
    <source>
        <dbReference type="EMBL" id="KAH7923645.1"/>
    </source>
</evidence>
<comment type="caution">
    <text evidence="1">The sequence shown here is derived from an EMBL/GenBank/DDBJ whole genome shotgun (WGS) entry which is preliminary data.</text>
</comment>
<name>A0ACB8BE69_9AGAM</name>